<dbReference type="EMBL" id="LT629710">
    <property type="protein sequence ID" value="SDO41721.1"/>
    <property type="molecule type" value="Genomic_DNA"/>
</dbReference>
<gene>
    <name evidence="18" type="ORF">SAMN04515671_0877</name>
</gene>
<comment type="similarity">
    <text evidence="9 13">Belongs to the DyP-type peroxidase family.</text>
</comment>
<dbReference type="GO" id="GO:0020037">
    <property type="term" value="F:heme binding"/>
    <property type="evidence" value="ECO:0007669"/>
    <property type="project" value="InterPro"/>
</dbReference>
<dbReference type="InterPro" id="IPR048327">
    <property type="entry name" value="Dyp_perox_N"/>
</dbReference>
<dbReference type="GO" id="GO:0004601">
    <property type="term" value="F:peroxidase activity"/>
    <property type="evidence" value="ECO:0007669"/>
    <property type="project" value="UniProtKB-KW"/>
</dbReference>
<dbReference type="PANTHER" id="PTHR30521:SF4">
    <property type="entry name" value="DEFERROCHELATASE"/>
    <property type="match status" value="1"/>
</dbReference>
<dbReference type="InterPro" id="IPR011008">
    <property type="entry name" value="Dimeric_a/b-barrel"/>
</dbReference>
<keyword evidence="8" id="KW-0456">Lyase</keyword>
<dbReference type="GO" id="GO:0005829">
    <property type="term" value="C:cytosol"/>
    <property type="evidence" value="ECO:0007669"/>
    <property type="project" value="TreeGrafter"/>
</dbReference>
<feature type="region of interest" description="Disordered" evidence="14">
    <location>
        <begin position="70"/>
        <end position="100"/>
    </location>
</feature>
<dbReference type="Pfam" id="PF20628">
    <property type="entry name" value="Dyp_perox_C"/>
    <property type="match status" value="1"/>
</dbReference>
<dbReference type="EC" id="1.11.1.-" evidence="13"/>
<keyword evidence="4 13" id="KW-0479">Metal-binding</keyword>
<dbReference type="InterPro" id="IPR006314">
    <property type="entry name" value="Dyp_peroxidase"/>
</dbReference>
<dbReference type="GO" id="GO:0046872">
    <property type="term" value="F:metal ion binding"/>
    <property type="evidence" value="ECO:0007669"/>
    <property type="project" value="UniProtKB-KW"/>
</dbReference>
<accession>A0A1H0JED4</accession>
<reference evidence="18 19" key="1">
    <citation type="submission" date="2016-10" db="EMBL/GenBank/DDBJ databases">
        <authorList>
            <person name="de Groot N.N."/>
        </authorList>
    </citation>
    <scope>NUCLEOTIDE SEQUENCE [LARGE SCALE GENOMIC DNA]</scope>
    <source>
        <strain evidence="19">P4-7,KCTC 19426,CECT 7604</strain>
    </source>
</reference>
<dbReference type="RefSeq" id="WP_231988348.1">
    <property type="nucleotide sequence ID" value="NZ_LT629710.1"/>
</dbReference>
<protein>
    <recommendedName>
        <fullName evidence="10 13">Deferrochelatase</fullName>
        <ecNumber evidence="13">1.11.1.-</ecNumber>
    </recommendedName>
    <alternativeName>
        <fullName evidence="11 13">Peroxidase EfeB</fullName>
    </alternativeName>
</protein>
<comment type="function">
    <text evidence="13">Involved in the recovery of exogenous heme iron. Extracts iron from heme while preserving the protoporphyrin ring intact.</text>
</comment>
<keyword evidence="6 13" id="KW-0560">Oxidoreductase</keyword>
<feature type="domain" description="Dyp-type peroxidase C-terminal" evidence="17">
    <location>
        <begin position="281"/>
        <end position="465"/>
    </location>
</feature>
<proteinExistence type="inferred from homology"/>
<dbReference type="GO" id="GO:0004325">
    <property type="term" value="F:ferrochelatase activity"/>
    <property type="evidence" value="ECO:0007669"/>
    <property type="project" value="UniProtKB-EC"/>
</dbReference>
<evidence type="ECO:0000256" key="9">
    <source>
        <dbReference type="ARBA" id="ARBA00025737"/>
    </source>
</evidence>
<evidence type="ECO:0000313" key="18">
    <source>
        <dbReference type="EMBL" id="SDO41721.1"/>
    </source>
</evidence>
<dbReference type="InterPro" id="IPR048328">
    <property type="entry name" value="Dyp_perox_C"/>
</dbReference>
<comment type="catalytic activity">
    <reaction evidence="12">
        <text>heme b + 2 H(+) = protoporphyrin IX + Fe(2+)</text>
        <dbReference type="Rhea" id="RHEA:22584"/>
        <dbReference type="ChEBI" id="CHEBI:15378"/>
        <dbReference type="ChEBI" id="CHEBI:29033"/>
        <dbReference type="ChEBI" id="CHEBI:57306"/>
        <dbReference type="ChEBI" id="CHEBI:60344"/>
        <dbReference type="EC" id="4.98.1.1"/>
    </reaction>
    <physiologicalReaction direction="left-to-right" evidence="12">
        <dbReference type="Rhea" id="RHEA:22585"/>
    </physiologicalReaction>
</comment>
<dbReference type="STRING" id="1090615.SAMN04515671_0877"/>
<evidence type="ECO:0000256" key="12">
    <source>
        <dbReference type="ARBA" id="ARBA00048856"/>
    </source>
</evidence>
<evidence type="ECO:0000256" key="5">
    <source>
        <dbReference type="ARBA" id="ARBA00022729"/>
    </source>
</evidence>
<dbReference type="InterPro" id="IPR006313">
    <property type="entry name" value="EfeB/EfeN"/>
</dbReference>
<evidence type="ECO:0000256" key="1">
    <source>
        <dbReference type="ARBA" id="ARBA00004196"/>
    </source>
</evidence>
<dbReference type="PROSITE" id="PS51318">
    <property type="entry name" value="TAT"/>
    <property type="match status" value="1"/>
</dbReference>
<keyword evidence="2 13" id="KW-0575">Peroxidase</keyword>
<keyword evidence="15" id="KW-0472">Membrane</keyword>
<dbReference type="GO" id="GO:0033212">
    <property type="term" value="P:iron import into cell"/>
    <property type="evidence" value="ECO:0007669"/>
    <property type="project" value="InterPro"/>
</dbReference>
<dbReference type="PROSITE" id="PS51404">
    <property type="entry name" value="DYP_PEROXIDASE"/>
    <property type="match status" value="1"/>
</dbReference>
<keyword evidence="15" id="KW-0812">Transmembrane</keyword>
<evidence type="ECO:0000256" key="11">
    <source>
        <dbReference type="ARBA" id="ARBA00033775"/>
    </source>
</evidence>
<keyword evidence="15" id="KW-1133">Transmembrane helix</keyword>
<keyword evidence="7 13" id="KW-0408">Iron</keyword>
<comment type="cofactor">
    <cofactor evidence="13">
        <name>heme b</name>
        <dbReference type="ChEBI" id="CHEBI:60344"/>
    </cofactor>
    <text evidence="13">Binds 1 heme b (iron(II)-protoporphyrin IX) group non-covalently per subunit.</text>
</comment>
<keyword evidence="19" id="KW-1185">Reference proteome</keyword>
<dbReference type="SUPFAM" id="SSF54909">
    <property type="entry name" value="Dimeric alpha+beta barrel"/>
    <property type="match status" value="1"/>
</dbReference>
<dbReference type="NCBIfam" id="TIGR01412">
    <property type="entry name" value="tat_substr_1"/>
    <property type="match status" value="1"/>
</dbReference>
<dbReference type="NCBIfam" id="TIGR01413">
    <property type="entry name" value="Dyp_perox_fam"/>
    <property type="match status" value="1"/>
</dbReference>
<evidence type="ECO:0000259" key="17">
    <source>
        <dbReference type="Pfam" id="PF20628"/>
    </source>
</evidence>
<evidence type="ECO:0000313" key="19">
    <source>
        <dbReference type="Proteomes" id="UP000198741"/>
    </source>
</evidence>
<dbReference type="Proteomes" id="UP000198741">
    <property type="component" value="Chromosome I"/>
</dbReference>
<feature type="region of interest" description="Disordered" evidence="14">
    <location>
        <begin position="160"/>
        <end position="179"/>
    </location>
</feature>
<keyword evidence="3 13" id="KW-0349">Heme</keyword>
<feature type="transmembrane region" description="Helical" evidence="15">
    <location>
        <begin position="43"/>
        <end position="65"/>
    </location>
</feature>
<evidence type="ECO:0000256" key="2">
    <source>
        <dbReference type="ARBA" id="ARBA00022559"/>
    </source>
</evidence>
<sequence length="480" mass="49821">MNDNMPTGGRDDASETSGVPGSATPGESSVGGGERPGPSRRRFFGTAAATAAAALAAGGVGGYAIKASNDRDATSSGAASSATASSAAEGTGAAKPGGATSTDRSALIVPFYGVKQAGITTAQQERMMFASLDVTSTDPKDLQFLLGRWAALAARFTAGKSVSSSPDDPAAPPLDTGEALDSGPYSLTITVGLGASLFDDRFGLAGQMPAALEPLGTIPGDAVLQPALTGGDLCIQACADDPQVVFHAVRNMVRAARGTAVLRWSQLGFGRASATGAGQTTPRNLMGFKDGTNNIHADDVPATSEHVWVGDETDQAWMKGGSYLVARKIRMEIESWDTDDLDDQEKIFGRTKVNGDPLSGGTEFTPIDFDKKAADGTPVIDVRSHVRLASPEANGGVRILRRGYNYTDGQDPETGKLAAGLFFISYQRNPHTQFKVLQSRLGASDLLNEYIAHVGGGIWACPPGVTAAGDWYAKSLFRAI</sequence>
<dbReference type="InterPro" id="IPR006311">
    <property type="entry name" value="TAT_signal"/>
</dbReference>
<name>A0A1H0JED4_9ACTN</name>
<evidence type="ECO:0000256" key="3">
    <source>
        <dbReference type="ARBA" id="ARBA00022617"/>
    </source>
</evidence>
<evidence type="ECO:0000256" key="4">
    <source>
        <dbReference type="ARBA" id="ARBA00022723"/>
    </source>
</evidence>
<organism evidence="18 19">
    <name type="scientific">Nakamurella panacisegetis</name>
    <dbReference type="NCBI Taxonomy" id="1090615"/>
    <lineage>
        <taxon>Bacteria</taxon>
        <taxon>Bacillati</taxon>
        <taxon>Actinomycetota</taxon>
        <taxon>Actinomycetes</taxon>
        <taxon>Nakamurellales</taxon>
        <taxon>Nakamurellaceae</taxon>
        <taxon>Nakamurella</taxon>
    </lineage>
</organism>
<evidence type="ECO:0000256" key="14">
    <source>
        <dbReference type="SAM" id="MobiDB-lite"/>
    </source>
</evidence>
<dbReference type="PANTHER" id="PTHR30521">
    <property type="entry name" value="DEFERROCHELATASE/PEROXIDASE"/>
    <property type="match status" value="1"/>
</dbReference>
<dbReference type="Pfam" id="PF04261">
    <property type="entry name" value="Dyp_perox_N"/>
    <property type="match status" value="1"/>
</dbReference>
<evidence type="ECO:0000256" key="13">
    <source>
        <dbReference type="RuleBase" id="RU365017"/>
    </source>
</evidence>
<evidence type="ECO:0000256" key="6">
    <source>
        <dbReference type="ARBA" id="ARBA00023002"/>
    </source>
</evidence>
<dbReference type="GO" id="GO:0030313">
    <property type="term" value="C:cell envelope"/>
    <property type="evidence" value="ECO:0007669"/>
    <property type="project" value="UniProtKB-SubCell"/>
</dbReference>
<comment type="subcellular location">
    <subcellularLocation>
        <location evidence="1">Cell envelope</location>
    </subcellularLocation>
</comment>
<evidence type="ECO:0000259" key="16">
    <source>
        <dbReference type="Pfam" id="PF04261"/>
    </source>
</evidence>
<keyword evidence="5" id="KW-0732">Signal</keyword>
<feature type="domain" description="Dyp-type peroxidase N-terminal" evidence="16">
    <location>
        <begin position="116"/>
        <end position="269"/>
    </location>
</feature>
<evidence type="ECO:0000256" key="7">
    <source>
        <dbReference type="ARBA" id="ARBA00023004"/>
    </source>
</evidence>
<evidence type="ECO:0000256" key="10">
    <source>
        <dbReference type="ARBA" id="ARBA00033771"/>
    </source>
</evidence>
<evidence type="ECO:0000256" key="8">
    <source>
        <dbReference type="ARBA" id="ARBA00023239"/>
    </source>
</evidence>
<dbReference type="AlphaFoldDB" id="A0A1H0JED4"/>
<feature type="region of interest" description="Disordered" evidence="14">
    <location>
        <begin position="1"/>
        <end position="44"/>
    </location>
</feature>
<evidence type="ECO:0000256" key="15">
    <source>
        <dbReference type="SAM" id="Phobius"/>
    </source>
</evidence>
<feature type="compositionally biased region" description="Low complexity" evidence="14">
    <location>
        <begin position="74"/>
        <end position="94"/>
    </location>
</feature>